<evidence type="ECO:0000313" key="15">
    <source>
        <dbReference type="EMBL" id="QHT58583.1"/>
    </source>
</evidence>
<feature type="transmembrane region" description="Helical" evidence="12">
    <location>
        <begin position="15"/>
        <end position="37"/>
    </location>
</feature>
<dbReference type="PRINTS" id="PR00344">
    <property type="entry name" value="BCTRLSENSOR"/>
</dbReference>
<evidence type="ECO:0000256" key="5">
    <source>
        <dbReference type="ARBA" id="ARBA00022553"/>
    </source>
</evidence>
<dbReference type="KEGG" id="plyc:GXP70_00365"/>
<dbReference type="PROSITE" id="PS50109">
    <property type="entry name" value="HIS_KIN"/>
    <property type="match status" value="1"/>
</dbReference>
<evidence type="ECO:0000256" key="6">
    <source>
        <dbReference type="ARBA" id="ARBA00022679"/>
    </source>
</evidence>
<dbReference type="EMBL" id="CP048209">
    <property type="protein sequence ID" value="QHT58583.1"/>
    <property type="molecule type" value="Genomic_DNA"/>
</dbReference>
<evidence type="ECO:0000256" key="12">
    <source>
        <dbReference type="SAM" id="Phobius"/>
    </source>
</evidence>
<dbReference type="SMART" id="SM00388">
    <property type="entry name" value="HisKA"/>
    <property type="match status" value="1"/>
</dbReference>
<dbReference type="InterPro" id="IPR003661">
    <property type="entry name" value="HisK_dim/P_dom"/>
</dbReference>
<dbReference type="CDD" id="cd00082">
    <property type="entry name" value="HisKA"/>
    <property type="match status" value="1"/>
</dbReference>
<keyword evidence="5" id="KW-0597">Phosphoprotein</keyword>
<dbReference type="GO" id="GO:0005886">
    <property type="term" value="C:plasma membrane"/>
    <property type="evidence" value="ECO:0007669"/>
    <property type="project" value="UniProtKB-SubCell"/>
</dbReference>
<dbReference type="Proteomes" id="UP000476064">
    <property type="component" value="Chromosome"/>
</dbReference>
<dbReference type="Pfam" id="PF00672">
    <property type="entry name" value="HAMP"/>
    <property type="match status" value="1"/>
</dbReference>
<dbReference type="SUPFAM" id="SSF55874">
    <property type="entry name" value="ATPase domain of HSP90 chaperone/DNA topoisomerase II/histidine kinase"/>
    <property type="match status" value="1"/>
</dbReference>
<keyword evidence="8" id="KW-0418">Kinase</keyword>
<dbReference type="Gene3D" id="3.30.565.10">
    <property type="entry name" value="Histidine kinase-like ATPase, C-terminal domain"/>
    <property type="match status" value="1"/>
</dbReference>
<dbReference type="SMART" id="SM00304">
    <property type="entry name" value="HAMP"/>
    <property type="match status" value="1"/>
</dbReference>
<name>A0A6C0FTC2_9BACL</name>
<keyword evidence="7" id="KW-0547">Nucleotide-binding</keyword>
<gene>
    <name evidence="15" type="ORF">GXP70_00365</name>
</gene>
<keyword evidence="10" id="KW-0902">Two-component regulatory system</keyword>
<dbReference type="InterPro" id="IPR036890">
    <property type="entry name" value="HATPase_C_sf"/>
</dbReference>
<keyword evidence="4" id="KW-1003">Cell membrane</keyword>
<keyword evidence="12" id="KW-0812">Transmembrane</keyword>
<sequence length="474" mass="53477">MSKRERRSLLYYWSIRYFSILFVSIMILGLLAMYLFYRNAISAQYTAVKNMAGDLGAIANDNQGKLPEIPDMEKFLAHLAAGHNLQGRPIMFILDRDGHIVQQYPPVAPEETERMMTRIADIMSGDAHVIKLEARQGQEPYLVGAYPMTVESGFALYMAPERNALEGMFAFRYQRWMLLASFLFIGWGIVHVMTRRLIKPIQEAASAAKQIVAGNYKLQFRHDYKEKEIHELAHSFQEMADRLNRLEKLRTQLLAGVTHELKTPVTAISGLVQAVRGKVVEGEEAEVFLDHCMNECNRLQKMVQDLLDFNSFAAGNIHVHHERVDMQAMLTDVIERWSRVQERQSIEVKLEVSVSAADLRLLTDPNRIEQILINLLNNARDAIAAGGVVIVRLDTTDRYCHISVHDTGGGIPEAGQKDIFEPFYRGADKRTLVHGLGLGLPFSRMIARSLGGDLVLTHSSASGSIFELILPQES</sequence>
<dbReference type="InterPro" id="IPR036097">
    <property type="entry name" value="HisK_dim/P_sf"/>
</dbReference>
<comment type="catalytic activity">
    <reaction evidence="1">
        <text>ATP + protein L-histidine = ADP + protein N-phospho-L-histidine.</text>
        <dbReference type="EC" id="2.7.13.3"/>
    </reaction>
</comment>
<dbReference type="Pfam" id="PF00512">
    <property type="entry name" value="HisKA"/>
    <property type="match status" value="1"/>
</dbReference>
<protein>
    <recommendedName>
        <fullName evidence="3">histidine kinase</fullName>
        <ecNumber evidence="3">2.7.13.3</ecNumber>
    </recommendedName>
</protein>
<keyword evidence="6" id="KW-0808">Transferase</keyword>
<evidence type="ECO:0000259" key="14">
    <source>
        <dbReference type="PROSITE" id="PS50885"/>
    </source>
</evidence>
<dbReference type="InterPro" id="IPR050736">
    <property type="entry name" value="Sensor_HK_Regulatory"/>
</dbReference>
<dbReference type="CDD" id="cd06225">
    <property type="entry name" value="HAMP"/>
    <property type="match status" value="1"/>
</dbReference>
<dbReference type="InterPro" id="IPR003594">
    <property type="entry name" value="HATPase_dom"/>
</dbReference>
<feature type="transmembrane region" description="Helical" evidence="12">
    <location>
        <begin position="176"/>
        <end position="194"/>
    </location>
</feature>
<evidence type="ECO:0000256" key="11">
    <source>
        <dbReference type="ARBA" id="ARBA00023136"/>
    </source>
</evidence>
<keyword evidence="12" id="KW-1133">Transmembrane helix</keyword>
<dbReference type="Pfam" id="PF02518">
    <property type="entry name" value="HATPase_c"/>
    <property type="match status" value="1"/>
</dbReference>
<organism evidence="15 16">
    <name type="scientific">Paenibacillus lycopersici</name>
    <dbReference type="NCBI Taxonomy" id="2704462"/>
    <lineage>
        <taxon>Bacteria</taxon>
        <taxon>Bacillati</taxon>
        <taxon>Bacillota</taxon>
        <taxon>Bacilli</taxon>
        <taxon>Bacillales</taxon>
        <taxon>Paenibacillaceae</taxon>
        <taxon>Paenibacillus</taxon>
    </lineage>
</organism>
<evidence type="ECO:0000256" key="7">
    <source>
        <dbReference type="ARBA" id="ARBA00022741"/>
    </source>
</evidence>
<dbReference type="InterPro" id="IPR003660">
    <property type="entry name" value="HAMP_dom"/>
</dbReference>
<dbReference type="Gene3D" id="6.10.340.10">
    <property type="match status" value="1"/>
</dbReference>
<evidence type="ECO:0000256" key="10">
    <source>
        <dbReference type="ARBA" id="ARBA00023012"/>
    </source>
</evidence>
<feature type="domain" description="Histidine kinase" evidence="13">
    <location>
        <begin position="256"/>
        <end position="474"/>
    </location>
</feature>
<dbReference type="GO" id="GO:0005524">
    <property type="term" value="F:ATP binding"/>
    <property type="evidence" value="ECO:0007669"/>
    <property type="project" value="UniProtKB-KW"/>
</dbReference>
<evidence type="ECO:0000256" key="9">
    <source>
        <dbReference type="ARBA" id="ARBA00022840"/>
    </source>
</evidence>
<dbReference type="GO" id="GO:0000155">
    <property type="term" value="F:phosphorelay sensor kinase activity"/>
    <property type="evidence" value="ECO:0007669"/>
    <property type="project" value="InterPro"/>
</dbReference>
<dbReference type="Gene3D" id="1.10.287.130">
    <property type="match status" value="1"/>
</dbReference>
<evidence type="ECO:0000256" key="8">
    <source>
        <dbReference type="ARBA" id="ARBA00022777"/>
    </source>
</evidence>
<evidence type="ECO:0000313" key="16">
    <source>
        <dbReference type="Proteomes" id="UP000476064"/>
    </source>
</evidence>
<dbReference type="AlphaFoldDB" id="A0A6C0FTC2"/>
<keyword evidence="16" id="KW-1185">Reference proteome</keyword>
<dbReference type="CDD" id="cd00075">
    <property type="entry name" value="HATPase"/>
    <property type="match status" value="1"/>
</dbReference>
<dbReference type="PROSITE" id="PS50885">
    <property type="entry name" value="HAMP"/>
    <property type="match status" value="1"/>
</dbReference>
<dbReference type="SMART" id="SM00387">
    <property type="entry name" value="HATPase_c"/>
    <property type="match status" value="1"/>
</dbReference>
<dbReference type="PANTHER" id="PTHR43711:SF1">
    <property type="entry name" value="HISTIDINE KINASE 1"/>
    <property type="match status" value="1"/>
</dbReference>
<keyword evidence="11 12" id="KW-0472">Membrane</keyword>
<proteinExistence type="predicted"/>
<comment type="subcellular location">
    <subcellularLocation>
        <location evidence="2">Cell membrane</location>
        <topology evidence="2">Multi-pass membrane protein</topology>
    </subcellularLocation>
</comment>
<dbReference type="SUPFAM" id="SSF47384">
    <property type="entry name" value="Homodimeric domain of signal transducing histidine kinase"/>
    <property type="match status" value="1"/>
</dbReference>
<evidence type="ECO:0000256" key="2">
    <source>
        <dbReference type="ARBA" id="ARBA00004651"/>
    </source>
</evidence>
<evidence type="ECO:0000256" key="1">
    <source>
        <dbReference type="ARBA" id="ARBA00000085"/>
    </source>
</evidence>
<dbReference type="InterPro" id="IPR005467">
    <property type="entry name" value="His_kinase_dom"/>
</dbReference>
<dbReference type="InterPro" id="IPR004358">
    <property type="entry name" value="Sig_transdc_His_kin-like_C"/>
</dbReference>
<dbReference type="RefSeq" id="WP_162354658.1">
    <property type="nucleotide sequence ID" value="NZ_CP048209.1"/>
</dbReference>
<reference evidence="15 16" key="1">
    <citation type="submission" date="2020-01" db="EMBL/GenBank/DDBJ databases">
        <title>Paenibacillus sp. nov., isolated from tomato rhizosphere.</title>
        <authorList>
            <person name="Weon H.-Y."/>
            <person name="Lee S.A."/>
        </authorList>
    </citation>
    <scope>NUCLEOTIDE SEQUENCE [LARGE SCALE GENOMIC DNA]</scope>
    <source>
        <strain evidence="15 16">12200R-189</strain>
    </source>
</reference>
<feature type="domain" description="HAMP" evidence="14">
    <location>
        <begin position="195"/>
        <end position="248"/>
    </location>
</feature>
<evidence type="ECO:0000256" key="3">
    <source>
        <dbReference type="ARBA" id="ARBA00012438"/>
    </source>
</evidence>
<dbReference type="EC" id="2.7.13.3" evidence="3"/>
<dbReference type="PANTHER" id="PTHR43711">
    <property type="entry name" value="TWO-COMPONENT HISTIDINE KINASE"/>
    <property type="match status" value="1"/>
</dbReference>
<evidence type="ECO:0000259" key="13">
    <source>
        <dbReference type="PROSITE" id="PS50109"/>
    </source>
</evidence>
<accession>A0A6C0FTC2</accession>
<dbReference type="SUPFAM" id="SSF158472">
    <property type="entry name" value="HAMP domain-like"/>
    <property type="match status" value="1"/>
</dbReference>
<evidence type="ECO:0000256" key="4">
    <source>
        <dbReference type="ARBA" id="ARBA00022475"/>
    </source>
</evidence>
<keyword evidence="9" id="KW-0067">ATP-binding</keyword>